<proteinExistence type="inferred from homology"/>
<dbReference type="SUPFAM" id="SSF51735">
    <property type="entry name" value="NAD(P)-binding Rossmann-fold domains"/>
    <property type="match status" value="1"/>
</dbReference>
<comment type="similarity">
    <text evidence="1 3">Belongs to the D-isomer specific 2-hydroxyacid dehydrogenase family.</text>
</comment>
<name>A0A2T5Y9P1_9BACT</name>
<dbReference type="RefSeq" id="WP_108213640.1">
    <property type="nucleotide sequence ID" value="NZ_QBKI01000013.1"/>
</dbReference>
<evidence type="ECO:0000259" key="5">
    <source>
        <dbReference type="Pfam" id="PF02826"/>
    </source>
</evidence>
<dbReference type="InterPro" id="IPR006139">
    <property type="entry name" value="D-isomer_2_OHA_DH_cat_dom"/>
</dbReference>
<keyword evidence="2" id="KW-0520">NAD</keyword>
<dbReference type="Pfam" id="PF02826">
    <property type="entry name" value="2-Hacid_dh_C"/>
    <property type="match status" value="1"/>
</dbReference>
<dbReference type="InterPro" id="IPR036291">
    <property type="entry name" value="NAD(P)-bd_dom_sf"/>
</dbReference>
<dbReference type="GO" id="GO:0051287">
    <property type="term" value="F:NAD binding"/>
    <property type="evidence" value="ECO:0007669"/>
    <property type="project" value="InterPro"/>
</dbReference>
<accession>A0A2T5Y9P1</accession>
<reference evidence="6 7" key="1">
    <citation type="submission" date="2018-04" db="EMBL/GenBank/DDBJ databases">
        <title>Genomic Encyclopedia of Archaeal and Bacterial Type Strains, Phase II (KMG-II): from individual species to whole genera.</title>
        <authorList>
            <person name="Goeker M."/>
        </authorList>
    </citation>
    <scope>NUCLEOTIDE SEQUENCE [LARGE SCALE GENOMIC DNA]</scope>
    <source>
        <strain evidence="6 7">DSM 100162</strain>
    </source>
</reference>
<feature type="domain" description="D-isomer specific 2-hydroxyacid dehydrogenase NAD-binding" evidence="5">
    <location>
        <begin position="109"/>
        <end position="297"/>
    </location>
</feature>
<dbReference type="PROSITE" id="PS00065">
    <property type="entry name" value="D_2_HYDROXYACID_DH_1"/>
    <property type="match status" value="1"/>
</dbReference>
<comment type="caution">
    <text evidence="6">The sequence shown here is derived from an EMBL/GenBank/DDBJ whole genome shotgun (WGS) entry which is preliminary data.</text>
</comment>
<dbReference type="InterPro" id="IPR029752">
    <property type="entry name" value="D-isomer_DH_CS1"/>
</dbReference>
<organism evidence="6 7">
    <name type="scientific">Pontibacter mucosus</name>
    <dbReference type="NCBI Taxonomy" id="1649266"/>
    <lineage>
        <taxon>Bacteria</taxon>
        <taxon>Pseudomonadati</taxon>
        <taxon>Bacteroidota</taxon>
        <taxon>Cytophagia</taxon>
        <taxon>Cytophagales</taxon>
        <taxon>Hymenobacteraceae</taxon>
        <taxon>Pontibacter</taxon>
    </lineage>
</organism>
<dbReference type="EMBL" id="QBKI01000013">
    <property type="protein sequence ID" value="PTX13114.1"/>
    <property type="molecule type" value="Genomic_DNA"/>
</dbReference>
<dbReference type="InterPro" id="IPR058205">
    <property type="entry name" value="D-LDH-like"/>
</dbReference>
<evidence type="ECO:0000256" key="3">
    <source>
        <dbReference type="RuleBase" id="RU003719"/>
    </source>
</evidence>
<evidence type="ECO:0000313" key="7">
    <source>
        <dbReference type="Proteomes" id="UP000244225"/>
    </source>
</evidence>
<dbReference type="OrthoDB" id="1522997at2"/>
<dbReference type="InterPro" id="IPR006140">
    <property type="entry name" value="D-isomer_DH_NAD-bd"/>
</dbReference>
<dbReference type="SUPFAM" id="SSF52283">
    <property type="entry name" value="Formate/glycerate dehydrogenase catalytic domain-like"/>
    <property type="match status" value="1"/>
</dbReference>
<dbReference type="PANTHER" id="PTHR43026">
    <property type="entry name" value="2-HYDROXYACID DEHYDROGENASE HOMOLOG 1-RELATED"/>
    <property type="match status" value="1"/>
</dbReference>
<sequence length="332" mass="36791">MKVALYSSHKFEKDFLEMANGGKHSLVFLGPNLSLSTVRLAQGCDAVSIFVNDDASQPVLEELHEIGIRYVALRSTGYNHVNLRTASALQMRVARVQTYSPYAVAEHSVALMLALNRKLIKAHARVQQLNFSLDGLVGFDMHRKAAGIIGLGKIGKVVAQILHGFGCKILAYDPAPDRHFASRFHIRLTDIDTLCTQSEIVTLHVPLSEQTKYLINAERIEKMKKGTMLINTSRGALIHTKAVIQGLKSGKLGSLGIDVYEEEQGLFFEDHSEEILQDDVIARLMTFQNVLITSHQAFLTDTALQHIAQTTIYNLDCFVQGVVGINELTYTS</sequence>
<protein>
    <submittedName>
        <fullName evidence="6">D-lactate dehydrogenase</fullName>
    </submittedName>
</protein>
<evidence type="ECO:0000256" key="1">
    <source>
        <dbReference type="ARBA" id="ARBA00005854"/>
    </source>
</evidence>
<dbReference type="CDD" id="cd12183">
    <property type="entry name" value="LDH_like_2"/>
    <property type="match status" value="1"/>
</dbReference>
<dbReference type="Proteomes" id="UP000244225">
    <property type="component" value="Unassembled WGS sequence"/>
</dbReference>
<dbReference type="Gene3D" id="3.40.50.720">
    <property type="entry name" value="NAD(P)-binding Rossmann-like Domain"/>
    <property type="match status" value="2"/>
</dbReference>
<keyword evidence="7" id="KW-1185">Reference proteome</keyword>
<dbReference type="PANTHER" id="PTHR43026:SF1">
    <property type="entry name" value="2-HYDROXYACID DEHYDROGENASE HOMOLOG 1-RELATED"/>
    <property type="match status" value="1"/>
</dbReference>
<evidence type="ECO:0000256" key="2">
    <source>
        <dbReference type="ARBA" id="ARBA00023027"/>
    </source>
</evidence>
<keyword evidence="3" id="KW-0560">Oxidoreductase</keyword>
<evidence type="ECO:0000259" key="4">
    <source>
        <dbReference type="Pfam" id="PF00389"/>
    </source>
</evidence>
<gene>
    <name evidence="6" type="ORF">C8N40_11336</name>
</gene>
<dbReference type="GO" id="GO:0008720">
    <property type="term" value="F:D-lactate dehydrogenase (NAD+) activity"/>
    <property type="evidence" value="ECO:0007669"/>
    <property type="project" value="TreeGrafter"/>
</dbReference>
<feature type="domain" description="D-isomer specific 2-hydroxyacid dehydrogenase catalytic" evidence="4">
    <location>
        <begin position="15"/>
        <end position="321"/>
    </location>
</feature>
<evidence type="ECO:0000313" key="6">
    <source>
        <dbReference type="EMBL" id="PTX13114.1"/>
    </source>
</evidence>
<dbReference type="Pfam" id="PF00389">
    <property type="entry name" value="2-Hacid_dh"/>
    <property type="match status" value="1"/>
</dbReference>
<dbReference type="AlphaFoldDB" id="A0A2T5Y9P1"/>